<name>A0ABR8EZH4_NOSLI</name>
<gene>
    <name evidence="3" type="ORF">H6G95_15665</name>
</gene>
<feature type="region of interest" description="Disordered" evidence="1">
    <location>
        <begin position="453"/>
        <end position="476"/>
    </location>
</feature>
<accession>A0ABR8EZH4</accession>
<feature type="compositionally biased region" description="Low complexity" evidence="1">
    <location>
        <begin position="457"/>
        <end position="476"/>
    </location>
</feature>
<reference evidence="3 4" key="1">
    <citation type="journal article" date="2020" name="ISME J.">
        <title>Comparative genomics reveals insights into cyanobacterial evolution and habitat adaptation.</title>
        <authorList>
            <person name="Chen M.Y."/>
            <person name="Teng W.K."/>
            <person name="Zhao L."/>
            <person name="Hu C.X."/>
            <person name="Zhou Y.K."/>
            <person name="Han B.P."/>
            <person name="Song L.R."/>
            <person name="Shu W.S."/>
        </authorList>
    </citation>
    <scope>NUCLEOTIDE SEQUENCE [LARGE SCALE GENOMIC DNA]</scope>
    <source>
        <strain evidence="3 4">FACHB-391</strain>
    </source>
</reference>
<protein>
    <submittedName>
        <fullName evidence="3">Uncharacterized protein</fullName>
    </submittedName>
</protein>
<dbReference type="Proteomes" id="UP000604661">
    <property type="component" value="Unassembled WGS sequence"/>
</dbReference>
<feature type="transmembrane region" description="Helical" evidence="2">
    <location>
        <begin position="338"/>
        <end position="364"/>
    </location>
</feature>
<evidence type="ECO:0000256" key="2">
    <source>
        <dbReference type="SAM" id="Phobius"/>
    </source>
</evidence>
<comment type="caution">
    <text evidence="3">The sequence shown here is derived from an EMBL/GenBank/DDBJ whole genome shotgun (WGS) entry which is preliminary data.</text>
</comment>
<feature type="transmembrane region" description="Helical" evidence="2">
    <location>
        <begin position="296"/>
        <end position="317"/>
    </location>
</feature>
<keyword evidence="2" id="KW-1133">Transmembrane helix</keyword>
<evidence type="ECO:0000256" key="1">
    <source>
        <dbReference type="SAM" id="MobiDB-lite"/>
    </source>
</evidence>
<keyword evidence="2" id="KW-0812">Transmembrane</keyword>
<proteinExistence type="predicted"/>
<dbReference type="RefSeq" id="WP_190895506.1">
    <property type="nucleotide sequence ID" value="NZ_JACJTE010000015.1"/>
</dbReference>
<feature type="compositionally biased region" description="Polar residues" evidence="1">
    <location>
        <begin position="231"/>
        <end position="240"/>
    </location>
</feature>
<organism evidence="3 4">
    <name type="scientific">Nostoc linckia FACHB-391</name>
    <dbReference type="NCBI Taxonomy" id="2692906"/>
    <lineage>
        <taxon>Bacteria</taxon>
        <taxon>Bacillati</taxon>
        <taxon>Cyanobacteriota</taxon>
        <taxon>Cyanophyceae</taxon>
        <taxon>Nostocales</taxon>
        <taxon>Nostocaceae</taxon>
        <taxon>Nostoc</taxon>
    </lineage>
</organism>
<feature type="transmembrane region" description="Helical" evidence="2">
    <location>
        <begin position="158"/>
        <end position="183"/>
    </location>
</feature>
<keyword evidence="2" id="KW-0472">Membrane</keyword>
<evidence type="ECO:0000313" key="3">
    <source>
        <dbReference type="EMBL" id="MBD2562030.1"/>
    </source>
</evidence>
<evidence type="ECO:0000313" key="4">
    <source>
        <dbReference type="Proteomes" id="UP000604661"/>
    </source>
</evidence>
<keyword evidence="4" id="KW-1185">Reference proteome</keyword>
<sequence length="476" mass="53448">MISNQKITDNDWNLDESRTLIQALIKDFYKNNLNSFVDPIKQEGLIAAGKEISQIIILFNRLQKLINRNTPQKIWWDKIPRIVIPDNRDKIQIELTELSKALIFAIEALRESSSNINIAQAIRFDVEQIVCKYEHPLTGFIINPFLSVHRSPSTTTKVIFGLISAVFIYGGITSSSIAGLWIFSEIVNYYNNNNYNISKKLLQNEIKEIQKYTDNRVEQIQNKAEQDNQSEKINSTSINDGSKLKQSKEEIKELSIISQKNTEFKSTELTTLNSNLAELNAQYSKRQSVNAKYNEFLLQLSLAISAGTLGSIISILIRIEEFQKKKYSDPLTPFLVGAFKPMIGGAFAVLFLALINSGIILMFINPSVFKLNPTTNPESSQDQQRSLIFVIAFVVGFSERLAKDFIGKAEEIAGANRENSEYKPVTNELSSDVDSLNILQKKLANSVVASNTLPNQLDSSDSLNSADDLSSSKGDR</sequence>
<feature type="region of interest" description="Disordered" evidence="1">
    <location>
        <begin position="223"/>
        <end position="245"/>
    </location>
</feature>
<dbReference type="EMBL" id="JACJTE010000015">
    <property type="protein sequence ID" value="MBD2562030.1"/>
    <property type="molecule type" value="Genomic_DNA"/>
</dbReference>